<keyword evidence="3" id="KW-1185">Reference proteome</keyword>
<dbReference type="InterPro" id="IPR053143">
    <property type="entry name" value="Arylsulfate_ST"/>
</dbReference>
<dbReference type="STRING" id="1450537.A0A395HN27"/>
<dbReference type="Proteomes" id="UP000248961">
    <property type="component" value="Unassembled WGS sequence"/>
</dbReference>
<keyword evidence="1" id="KW-0812">Transmembrane</keyword>
<protein>
    <recommendedName>
        <fullName evidence="4">Arylsulfotransferase</fullName>
    </recommendedName>
</protein>
<dbReference type="VEuPathDB" id="FungiDB:BO97DRAFT_472561"/>
<name>A0A395HN27_ASPHC</name>
<sequence length="467" mass="52198">MAALLHGLWYEHGLFGSHLTLSYESIDIESSEVLVKQWGPHCEEGYVFLSPRGHSYPEPAPLIYDYRGNLVWMGRAFGEFMDLKIQQYKGQDYLTFWAGEFDGTRGIGQYYMVDGGIYDSLFQGIEVETGELLFEWRASDHYAAHESYFFLVDKGSSSSPQDAYDYCHINSIDKHPEDGSYLISSRYMHSVICISATGETQWVLGGNATPSGHDARWYSEEVLTLLDNGAHEHLDSRGYSRRLMIQLEFDDWTADTLHVYDSPGRFSSHSHGSLQVLSRTGNTDCSVDGDLLCKFHWGPRKSHWIGRPRNPPDVEVDENSRTAYVSWNGATDVAGWALQRASNGSDLEGEFESIHYGPKEGFETAVGLVGEGYFLLVAVDFEGNHMGATRFFEAMLAAGAQNTAETIKSSFSIFSEGVFQLTLLVICATGALSTAVWTGRRRLLETLTAACQRFKTYSGVVKHELAC</sequence>
<dbReference type="OrthoDB" id="5427350at2759"/>
<dbReference type="PANTHER" id="PTHR35340:SF5">
    <property type="entry name" value="ASST-DOMAIN-CONTAINING PROTEIN"/>
    <property type="match status" value="1"/>
</dbReference>
<proteinExistence type="predicted"/>
<dbReference type="PANTHER" id="PTHR35340">
    <property type="entry name" value="PQQ ENZYME REPEAT PROTEIN-RELATED"/>
    <property type="match status" value="1"/>
</dbReference>
<evidence type="ECO:0000313" key="3">
    <source>
        <dbReference type="Proteomes" id="UP000248961"/>
    </source>
</evidence>
<evidence type="ECO:0000256" key="1">
    <source>
        <dbReference type="SAM" id="Phobius"/>
    </source>
</evidence>
<organism evidence="2 3">
    <name type="scientific">Aspergillus homomorphus (strain CBS 101889)</name>
    <dbReference type="NCBI Taxonomy" id="1450537"/>
    <lineage>
        <taxon>Eukaryota</taxon>
        <taxon>Fungi</taxon>
        <taxon>Dikarya</taxon>
        <taxon>Ascomycota</taxon>
        <taxon>Pezizomycotina</taxon>
        <taxon>Eurotiomycetes</taxon>
        <taxon>Eurotiomycetidae</taxon>
        <taxon>Eurotiales</taxon>
        <taxon>Aspergillaceae</taxon>
        <taxon>Aspergillus</taxon>
        <taxon>Aspergillus subgen. Circumdati</taxon>
    </lineage>
</organism>
<keyword evidence="1" id="KW-1133">Transmembrane helix</keyword>
<gene>
    <name evidence="2" type="ORF">BO97DRAFT_472561</name>
</gene>
<dbReference type="InterPro" id="IPR039535">
    <property type="entry name" value="ASST-like"/>
</dbReference>
<dbReference type="EMBL" id="KZ824305">
    <property type="protein sequence ID" value="RAL09342.1"/>
    <property type="molecule type" value="Genomic_DNA"/>
</dbReference>
<accession>A0A395HN27</accession>
<reference evidence="2 3" key="1">
    <citation type="submission" date="2018-02" db="EMBL/GenBank/DDBJ databases">
        <title>The genomes of Aspergillus section Nigri reveals drivers in fungal speciation.</title>
        <authorList>
            <consortium name="DOE Joint Genome Institute"/>
            <person name="Vesth T.C."/>
            <person name="Nybo J."/>
            <person name="Theobald S."/>
            <person name="Brandl J."/>
            <person name="Frisvad J.C."/>
            <person name="Nielsen K.F."/>
            <person name="Lyhne E.K."/>
            <person name="Kogle M.E."/>
            <person name="Kuo A."/>
            <person name="Riley R."/>
            <person name="Clum A."/>
            <person name="Nolan M."/>
            <person name="Lipzen A."/>
            <person name="Salamov A."/>
            <person name="Henrissat B."/>
            <person name="Wiebenga A."/>
            <person name="De vries R.P."/>
            <person name="Grigoriev I.V."/>
            <person name="Mortensen U.H."/>
            <person name="Andersen M.R."/>
            <person name="Baker S.E."/>
        </authorList>
    </citation>
    <scope>NUCLEOTIDE SEQUENCE [LARGE SCALE GENOMIC DNA]</scope>
    <source>
        <strain evidence="2 3">CBS 101889</strain>
    </source>
</reference>
<dbReference type="GeneID" id="37204435"/>
<evidence type="ECO:0000313" key="2">
    <source>
        <dbReference type="EMBL" id="RAL09342.1"/>
    </source>
</evidence>
<dbReference type="AlphaFoldDB" id="A0A395HN27"/>
<evidence type="ECO:0008006" key="4">
    <source>
        <dbReference type="Google" id="ProtNLM"/>
    </source>
</evidence>
<keyword evidence="1" id="KW-0472">Membrane</keyword>
<feature type="transmembrane region" description="Helical" evidence="1">
    <location>
        <begin position="417"/>
        <end position="437"/>
    </location>
</feature>
<dbReference type="Pfam" id="PF14269">
    <property type="entry name" value="Arylsulfotran_2"/>
    <property type="match status" value="1"/>
</dbReference>
<dbReference type="RefSeq" id="XP_025548496.1">
    <property type="nucleotide sequence ID" value="XM_025700146.1"/>
</dbReference>